<dbReference type="AlphaFoldDB" id="A0A940WF52"/>
<accession>A0A940WF52</accession>
<dbReference type="Proteomes" id="UP000674234">
    <property type="component" value="Unassembled WGS sequence"/>
</dbReference>
<evidence type="ECO:0000313" key="1">
    <source>
        <dbReference type="EMBL" id="MBP2703523.1"/>
    </source>
</evidence>
<protein>
    <submittedName>
        <fullName evidence="1">Uncharacterized protein</fullName>
    </submittedName>
</protein>
<sequence length="270" mass="29032">MSIRTTPCDWDVDMGCCPTWEGLPAEQQQFALDVATEILWRLSGRRFGLCELTVRPCLQPCATPSMMPAYPTSSPPGAFSPVMTGGVWLNMACGKCGDECACGSLCEIVLPGPVDSIVEVKLDGAVLDEAEYVVFDHRTLARVPPECWPSCQALTLPDTEVGTWSVTYRQGIPVPPGGLMAAGMLACELGKACSGSSGCKLPKRVQTLTREGVTVGFLDPMSFLTDGLTGLYEVDLWLRTVNPGGLLQAPRVYSPDRRPPRTITGASWLT</sequence>
<keyword evidence="2" id="KW-1185">Reference proteome</keyword>
<evidence type="ECO:0000313" key="2">
    <source>
        <dbReference type="Proteomes" id="UP000674234"/>
    </source>
</evidence>
<dbReference type="EMBL" id="JAFCNB010000003">
    <property type="protein sequence ID" value="MBP2703523.1"/>
    <property type="molecule type" value="Genomic_DNA"/>
</dbReference>
<proteinExistence type="predicted"/>
<reference evidence="1" key="1">
    <citation type="submission" date="2021-02" db="EMBL/GenBank/DDBJ databases">
        <title>Draft genome sequence of Microbispora sp. RL4-1S isolated from rice leaves in Thailand.</title>
        <authorList>
            <person name="Muangham S."/>
            <person name="Duangmal K."/>
        </authorList>
    </citation>
    <scope>NUCLEOTIDE SEQUENCE</scope>
    <source>
        <strain evidence="1">RL4-1S</strain>
    </source>
</reference>
<name>A0A940WF52_9ACTN</name>
<gene>
    <name evidence="1" type="ORF">JOL79_06885</name>
</gene>
<organism evidence="1 2">
    <name type="scientific">Microbispora oryzae</name>
    <dbReference type="NCBI Taxonomy" id="2806554"/>
    <lineage>
        <taxon>Bacteria</taxon>
        <taxon>Bacillati</taxon>
        <taxon>Actinomycetota</taxon>
        <taxon>Actinomycetes</taxon>
        <taxon>Streptosporangiales</taxon>
        <taxon>Streptosporangiaceae</taxon>
        <taxon>Microbispora</taxon>
    </lineage>
</organism>
<dbReference type="RefSeq" id="WP_210154834.1">
    <property type="nucleotide sequence ID" value="NZ_JAFCNB010000003.1"/>
</dbReference>
<comment type="caution">
    <text evidence="1">The sequence shown here is derived from an EMBL/GenBank/DDBJ whole genome shotgun (WGS) entry which is preliminary data.</text>
</comment>